<dbReference type="Gene3D" id="3.30.450.20">
    <property type="entry name" value="PAS domain"/>
    <property type="match status" value="1"/>
</dbReference>
<dbReference type="PRINTS" id="PR00344">
    <property type="entry name" value="BCTRLSENSOR"/>
</dbReference>
<dbReference type="PANTHER" id="PTHR42878">
    <property type="entry name" value="TWO-COMPONENT HISTIDINE KINASE"/>
    <property type="match status" value="1"/>
</dbReference>
<reference evidence="8 9" key="1">
    <citation type="submission" date="2022-09" db="EMBL/GenBank/DDBJ databases">
        <authorList>
            <person name="Kop L."/>
        </authorList>
    </citation>
    <scope>NUCLEOTIDE SEQUENCE [LARGE SCALE GENOMIC DNA]</scope>
    <source>
        <strain evidence="8 9">347</strain>
    </source>
</reference>
<evidence type="ECO:0000259" key="6">
    <source>
        <dbReference type="PROSITE" id="PS50109"/>
    </source>
</evidence>
<dbReference type="SMART" id="SM00387">
    <property type="entry name" value="HATPase_c"/>
    <property type="match status" value="1"/>
</dbReference>
<evidence type="ECO:0000259" key="7">
    <source>
        <dbReference type="PROSITE" id="PS50112"/>
    </source>
</evidence>
<dbReference type="InterPro" id="IPR050351">
    <property type="entry name" value="BphY/WalK/GraS-like"/>
</dbReference>
<sequence>MNSWHSDRSLEDSCDFLRRILDVSANALICTSASGKVMWGNRQAQEMLGSDSAGMDNQLLDYFIAPEDRMVYHRALDKLLKFGADSITAELKLLGEGEVPFAARVELGILTYEGSPVVVHTIYKWLEKIEAGVEASLESVSAGQNADREDRLLEKLQEHLPVAVGEIVALSYRALRNYETGDREGLASEQDLDRVVGELTRLLQELGLNDALVPGQARFSKQTVSLEFVVARVLEDFKDVFDAPQNRLVQGFLPTVEGDPEQLYLLFKHLIANAVTFRNENTPLSLTLDSFQGGSGVWHVLIKDNGIGFDNTDSERIFRPFVQLGPKGKSLGSGLGLTICQRIVKGFGGKMSALSEKGEGTTLIVTFPGGRG</sequence>
<dbReference type="PANTHER" id="PTHR42878:SF14">
    <property type="entry name" value="OSMOLARITY TWO-COMPONENT SYSTEM PROTEIN SSK1"/>
    <property type="match status" value="1"/>
</dbReference>
<keyword evidence="9" id="KW-1185">Reference proteome</keyword>
<dbReference type="SMART" id="SM00091">
    <property type="entry name" value="PAS"/>
    <property type="match status" value="1"/>
</dbReference>
<dbReference type="InterPro" id="IPR005467">
    <property type="entry name" value="His_kinase_dom"/>
</dbReference>
<comment type="catalytic activity">
    <reaction evidence="1">
        <text>ATP + protein L-histidine = ADP + protein N-phospho-L-histidine.</text>
        <dbReference type="EC" id="2.7.13.3"/>
    </reaction>
</comment>
<dbReference type="InterPro" id="IPR004358">
    <property type="entry name" value="Sig_transdc_His_kin-like_C"/>
</dbReference>
<keyword evidence="3 8" id="KW-0808">Transferase</keyword>
<dbReference type="PROSITE" id="PS50109">
    <property type="entry name" value="HIS_KIN"/>
    <property type="match status" value="1"/>
</dbReference>
<dbReference type="GO" id="GO:0004673">
    <property type="term" value="F:protein histidine kinase activity"/>
    <property type="evidence" value="ECO:0007669"/>
    <property type="project" value="UniProtKB-EC"/>
</dbReference>
<keyword evidence="4 8" id="KW-0418">Kinase</keyword>
<feature type="domain" description="PAS" evidence="7">
    <location>
        <begin position="13"/>
        <end position="83"/>
    </location>
</feature>
<dbReference type="SUPFAM" id="SSF55785">
    <property type="entry name" value="PYP-like sensor domain (PAS domain)"/>
    <property type="match status" value="1"/>
</dbReference>
<dbReference type="EMBL" id="OX336137">
    <property type="protein sequence ID" value="CAI2718984.1"/>
    <property type="molecule type" value="Genomic_DNA"/>
</dbReference>
<proteinExistence type="predicted"/>
<dbReference type="Gene3D" id="3.30.565.10">
    <property type="entry name" value="Histidine kinase-like ATPase, C-terminal domain"/>
    <property type="match status" value="1"/>
</dbReference>
<dbReference type="Pfam" id="PF02518">
    <property type="entry name" value="HATPase_c"/>
    <property type="match status" value="1"/>
</dbReference>
<evidence type="ECO:0000256" key="5">
    <source>
        <dbReference type="ARBA" id="ARBA00023136"/>
    </source>
</evidence>
<evidence type="ECO:0000256" key="1">
    <source>
        <dbReference type="ARBA" id="ARBA00000085"/>
    </source>
</evidence>
<evidence type="ECO:0000313" key="9">
    <source>
        <dbReference type="Proteomes" id="UP001157733"/>
    </source>
</evidence>
<dbReference type="InterPro" id="IPR036890">
    <property type="entry name" value="HATPase_C_sf"/>
</dbReference>
<accession>A0ABM9HG26</accession>
<protein>
    <recommendedName>
        <fullName evidence="2">histidine kinase</fullName>
        <ecNumber evidence="2">2.7.13.3</ecNumber>
    </recommendedName>
</protein>
<dbReference type="InterPro" id="IPR035965">
    <property type="entry name" value="PAS-like_dom_sf"/>
</dbReference>
<keyword evidence="5" id="KW-0472">Membrane</keyword>
<organism evidence="8 9">
    <name type="scientific">Nitrospina watsonii</name>
    <dbReference type="NCBI Taxonomy" id="1323948"/>
    <lineage>
        <taxon>Bacteria</taxon>
        <taxon>Pseudomonadati</taxon>
        <taxon>Nitrospinota/Tectimicrobiota group</taxon>
        <taxon>Nitrospinota</taxon>
        <taxon>Nitrospinia</taxon>
        <taxon>Nitrospinales</taxon>
        <taxon>Nitrospinaceae</taxon>
        <taxon>Nitrospina</taxon>
    </lineage>
</organism>
<gene>
    <name evidence="8" type="ORF">NSPWAT_2128</name>
</gene>
<evidence type="ECO:0000256" key="2">
    <source>
        <dbReference type="ARBA" id="ARBA00012438"/>
    </source>
</evidence>
<evidence type="ECO:0000256" key="4">
    <source>
        <dbReference type="ARBA" id="ARBA00022777"/>
    </source>
</evidence>
<name>A0ABM9HG26_9BACT</name>
<dbReference type="NCBIfam" id="TIGR00229">
    <property type="entry name" value="sensory_box"/>
    <property type="match status" value="1"/>
</dbReference>
<dbReference type="InterPro" id="IPR003594">
    <property type="entry name" value="HATPase_dom"/>
</dbReference>
<evidence type="ECO:0000256" key="3">
    <source>
        <dbReference type="ARBA" id="ARBA00022679"/>
    </source>
</evidence>
<dbReference type="Proteomes" id="UP001157733">
    <property type="component" value="Chromosome"/>
</dbReference>
<dbReference type="InterPro" id="IPR000014">
    <property type="entry name" value="PAS"/>
</dbReference>
<dbReference type="SUPFAM" id="SSF55874">
    <property type="entry name" value="ATPase domain of HSP90 chaperone/DNA topoisomerase II/histidine kinase"/>
    <property type="match status" value="1"/>
</dbReference>
<dbReference type="PROSITE" id="PS50112">
    <property type="entry name" value="PAS"/>
    <property type="match status" value="1"/>
</dbReference>
<feature type="domain" description="Histidine kinase" evidence="6">
    <location>
        <begin position="198"/>
        <end position="371"/>
    </location>
</feature>
<evidence type="ECO:0000313" key="8">
    <source>
        <dbReference type="EMBL" id="CAI2718984.1"/>
    </source>
</evidence>
<dbReference type="EC" id="2.7.13.3" evidence="2"/>